<dbReference type="EMBL" id="JAMSHJ010000002">
    <property type="protein sequence ID" value="KAI5435322.1"/>
    <property type="molecule type" value="Genomic_DNA"/>
</dbReference>
<comment type="caution">
    <text evidence="8">The sequence shown here is derived from an EMBL/GenBank/DDBJ whole genome shotgun (WGS) entry which is preliminary data.</text>
</comment>
<feature type="transmembrane region" description="Helical" evidence="6">
    <location>
        <begin position="197"/>
        <end position="218"/>
    </location>
</feature>
<name>A0A9D5B4N4_PEA</name>
<evidence type="ECO:0000256" key="1">
    <source>
        <dbReference type="ARBA" id="ARBA00004141"/>
    </source>
</evidence>
<keyword evidence="5 6" id="KW-0472">Membrane</keyword>
<comment type="similarity">
    <text evidence="2 6">Belongs to the drug/metabolite transporter (DMT) superfamily. Plant drug/metabolite exporter (P-DME) (TC 2.A.7.4) family.</text>
</comment>
<dbReference type="EMBL" id="JAMSHJ010000002">
    <property type="protein sequence ID" value="KAI5435323.1"/>
    <property type="molecule type" value="Genomic_DNA"/>
</dbReference>
<evidence type="ECO:0000313" key="9">
    <source>
        <dbReference type="Proteomes" id="UP001058974"/>
    </source>
</evidence>
<dbReference type="AlphaFoldDB" id="A0A9D5B4N4"/>
<dbReference type="GO" id="GO:0022857">
    <property type="term" value="F:transmembrane transporter activity"/>
    <property type="evidence" value="ECO:0007669"/>
    <property type="project" value="InterPro"/>
</dbReference>
<feature type="transmembrane region" description="Helical" evidence="6">
    <location>
        <begin position="40"/>
        <end position="63"/>
    </location>
</feature>
<reference evidence="8 9" key="1">
    <citation type="journal article" date="2022" name="Nat. Genet.">
        <title>Improved pea reference genome and pan-genome highlight genomic features and evolutionary characteristics.</title>
        <authorList>
            <person name="Yang T."/>
            <person name="Liu R."/>
            <person name="Luo Y."/>
            <person name="Hu S."/>
            <person name="Wang D."/>
            <person name="Wang C."/>
            <person name="Pandey M.K."/>
            <person name="Ge S."/>
            <person name="Xu Q."/>
            <person name="Li N."/>
            <person name="Li G."/>
            <person name="Huang Y."/>
            <person name="Saxena R.K."/>
            <person name="Ji Y."/>
            <person name="Li M."/>
            <person name="Yan X."/>
            <person name="He Y."/>
            <person name="Liu Y."/>
            <person name="Wang X."/>
            <person name="Xiang C."/>
            <person name="Varshney R.K."/>
            <person name="Ding H."/>
            <person name="Gao S."/>
            <person name="Zong X."/>
        </authorList>
    </citation>
    <scope>NUCLEOTIDE SEQUENCE [LARGE SCALE GENOMIC DNA]</scope>
    <source>
        <strain evidence="8 9">cv. Zhongwan 6</strain>
    </source>
</reference>
<dbReference type="Proteomes" id="UP001058974">
    <property type="component" value="Chromosome 2"/>
</dbReference>
<feature type="transmembrane region" description="Helical" evidence="6">
    <location>
        <begin position="109"/>
        <end position="126"/>
    </location>
</feature>
<sequence>MESVKKWFMSSQAFLSMLLVQIFATGMQLLSRIILVQGSFIFALTTYRYIVAAVSIAPFALYFERGLAKKFNWRILLWLFINALVGMTMSLGLFYFGLRDTTATYSVNFLNLIPICTFLISIMLRIENLKIETLSGKAKCLGTIACVGGALATSLYKGKEFYIGQHHNHYVDKIVTATHKTHMLHGTFFLIGSCCSYTTWFIMQGVLATAATFCLLSWAITIKGPTYPSMFNPLTLVFVAILEAIVLGEPLRVGTLLGMILIILGLYYFLWGKRNEMPHMSQTNVAASELSISMTDDATVHKSTTTIASSSSPYESIP</sequence>
<evidence type="ECO:0000256" key="2">
    <source>
        <dbReference type="ARBA" id="ARBA00007635"/>
    </source>
</evidence>
<evidence type="ECO:0000256" key="5">
    <source>
        <dbReference type="ARBA" id="ARBA00023136"/>
    </source>
</evidence>
<dbReference type="InterPro" id="IPR037185">
    <property type="entry name" value="EmrE-like"/>
</dbReference>
<accession>A0A9D5B4N4</accession>
<comment type="subcellular location">
    <subcellularLocation>
        <location evidence="1 6">Membrane</location>
        <topology evidence="1 6">Multi-pass membrane protein</topology>
    </subcellularLocation>
</comment>
<keyword evidence="3 6" id="KW-0812">Transmembrane</keyword>
<proteinExistence type="inferred from homology"/>
<feature type="domain" description="EamA" evidence="7">
    <location>
        <begin position="201"/>
        <end position="269"/>
    </location>
</feature>
<feature type="transmembrane region" description="Helical" evidence="6">
    <location>
        <begin position="12"/>
        <end position="34"/>
    </location>
</feature>
<gene>
    <name evidence="8" type="ORF">KIW84_021944</name>
</gene>
<organism evidence="8 9">
    <name type="scientific">Pisum sativum</name>
    <name type="common">Garden pea</name>
    <name type="synonym">Lathyrus oleraceus</name>
    <dbReference type="NCBI Taxonomy" id="3888"/>
    <lineage>
        <taxon>Eukaryota</taxon>
        <taxon>Viridiplantae</taxon>
        <taxon>Streptophyta</taxon>
        <taxon>Embryophyta</taxon>
        <taxon>Tracheophyta</taxon>
        <taxon>Spermatophyta</taxon>
        <taxon>Magnoliopsida</taxon>
        <taxon>eudicotyledons</taxon>
        <taxon>Gunneridae</taxon>
        <taxon>Pentapetalae</taxon>
        <taxon>rosids</taxon>
        <taxon>fabids</taxon>
        <taxon>Fabales</taxon>
        <taxon>Fabaceae</taxon>
        <taxon>Papilionoideae</taxon>
        <taxon>50 kb inversion clade</taxon>
        <taxon>NPAAA clade</taxon>
        <taxon>Hologalegina</taxon>
        <taxon>IRL clade</taxon>
        <taxon>Fabeae</taxon>
        <taxon>Lathyrus</taxon>
    </lineage>
</organism>
<feature type="domain" description="EamA" evidence="7">
    <location>
        <begin position="15"/>
        <end position="141"/>
    </location>
</feature>
<feature type="transmembrane region" description="Helical" evidence="6">
    <location>
        <begin position="75"/>
        <end position="97"/>
    </location>
</feature>
<dbReference type="PANTHER" id="PTHR31218">
    <property type="entry name" value="WAT1-RELATED PROTEIN"/>
    <property type="match status" value="1"/>
</dbReference>
<dbReference type="GO" id="GO:0016020">
    <property type="term" value="C:membrane"/>
    <property type="evidence" value="ECO:0007669"/>
    <property type="project" value="UniProtKB-SubCell"/>
</dbReference>
<dbReference type="Pfam" id="PF00892">
    <property type="entry name" value="EamA"/>
    <property type="match status" value="2"/>
</dbReference>
<dbReference type="Gramene" id="Psat02G0194400-T5">
    <property type="protein sequence ID" value="KAI5435323.1"/>
    <property type="gene ID" value="KIW84_021944"/>
</dbReference>
<keyword evidence="4 6" id="KW-1133">Transmembrane helix</keyword>
<evidence type="ECO:0000259" key="7">
    <source>
        <dbReference type="Pfam" id="PF00892"/>
    </source>
</evidence>
<evidence type="ECO:0000256" key="6">
    <source>
        <dbReference type="RuleBase" id="RU363077"/>
    </source>
</evidence>
<evidence type="ECO:0000256" key="4">
    <source>
        <dbReference type="ARBA" id="ARBA00022989"/>
    </source>
</evidence>
<keyword evidence="9" id="KW-1185">Reference proteome</keyword>
<dbReference type="Gramene" id="Psat02G0194400-T4">
    <property type="protein sequence ID" value="KAI5435322.1"/>
    <property type="gene ID" value="KIW84_021944"/>
</dbReference>
<dbReference type="InterPro" id="IPR030184">
    <property type="entry name" value="WAT1-related"/>
</dbReference>
<evidence type="ECO:0000313" key="8">
    <source>
        <dbReference type="EMBL" id="KAI5435322.1"/>
    </source>
</evidence>
<dbReference type="InterPro" id="IPR000620">
    <property type="entry name" value="EamA_dom"/>
</dbReference>
<protein>
    <recommendedName>
        <fullName evidence="6">WAT1-related protein</fullName>
    </recommendedName>
</protein>
<dbReference type="SUPFAM" id="SSF103481">
    <property type="entry name" value="Multidrug resistance efflux transporter EmrE"/>
    <property type="match status" value="2"/>
</dbReference>
<feature type="transmembrane region" description="Helical" evidence="6">
    <location>
        <begin position="253"/>
        <end position="271"/>
    </location>
</feature>
<evidence type="ECO:0000256" key="3">
    <source>
        <dbReference type="ARBA" id="ARBA00022692"/>
    </source>
</evidence>